<evidence type="ECO:0000259" key="9">
    <source>
        <dbReference type="Pfam" id="PF16916"/>
    </source>
</evidence>
<dbReference type="GO" id="GO:0008324">
    <property type="term" value="F:monoatomic cation transmembrane transporter activity"/>
    <property type="evidence" value="ECO:0007669"/>
    <property type="project" value="InterPro"/>
</dbReference>
<comment type="caution">
    <text evidence="10">The sequence shown here is derived from an EMBL/GenBank/DDBJ whole genome shotgun (WGS) entry which is preliminary data.</text>
</comment>
<evidence type="ECO:0000256" key="1">
    <source>
        <dbReference type="ARBA" id="ARBA00004141"/>
    </source>
</evidence>
<gene>
    <name evidence="10" type="ORF">AXG93_3509s1020</name>
</gene>
<evidence type="ECO:0000256" key="2">
    <source>
        <dbReference type="ARBA" id="ARBA00022448"/>
    </source>
</evidence>
<evidence type="ECO:0000313" key="11">
    <source>
        <dbReference type="Proteomes" id="UP000077202"/>
    </source>
</evidence>
<feature type="compositionally biased region" description="Polar residues" evidence="6">
    <location>
        <begin position="157"/>
        <end position="168"/>
    </location>
</feature>
<dbReference type="NCBIfam" id="TIGR01297">
    <property type="entry name" value="CDF"/>
    <property type="match status" value="1"/>
</dbReference>
<feature type="region of interest" description="Disordered" evidence="6">
    <location>
        <begin position="68"/>
        <end position="89"/>
    </location>
</feature>
<evidence type="ECO:0000256" key="4">
    <source>
        <dbReference type="ARBA" id="ARBA00022989"/>
    </source>
</evidence>
<dbReference type="InterPro" id="IPR027470">
    <property type="entry name" value="Cation_efflux_CTD"/>
</dbReference>
<dbReference type="InterPro" id="IPR058533">
    <property type="entry name" value="Cation_efflux_TM"/>
</dbReference>
<evidence type="ECO:0000256" key="7">
    <source>
        <dbReference type="SAM" id="Phobius"/>
    </source>
</evidence>
<feature type="domain" description="Cation efflux protein transmembrane" evidence="8">
    <location>
        <begin position="257"/>
        <end position="448"/>
    </location>
</feature>
<keyword evidence="2" id="KW-0813">Transport</keyword>
<dbReference type="PANTHER" id="PTHR43840">
    <property type="entry name" value="MITOCHONDRIAL METAL TRANSPORTER 1-RELATED"/>
    <property type="match status" value="1"/>
</dbReference>
<evidence type="ECO:0000256" key="6">
    <source>
        <dbReference type="SAM" id="MobiDB-lite"/>
    </source>
</evidence>
<dbReference type="Gene3D" id="1.20.1510.10">
    <property type="entry name" value="Cation efflux protein transmembrane domain"/>
    <property type="match status" value="1"/>
</dbReference>
<proteinExistence type="predicted"/>
<dbReference type="EMBL" id="LVLJ01002953">
    <property type="protein sequence ID" value="OAE23058.1"/>
    <property type="molecule type" value="Genomic_DNA"/>
</dbReference>
<feature type="transmembrane region" description="Helical" evidence="7">
    <location>
        <begin position="362"/>
        <end position="381"/>
    </location>
</feature>
<keyword evidence="4 7" id="KW-1133">Transmembrane helix</keyword>
<feature type="region of interest" description="Disordered" evidence="6">
    <location>
        <begin position="157"/>
        <end position="181"/>
    </location>
</feature>
<keyword evidence="11" id="KW-1185">Reference proteome</keyword>
<evidence type="ECO:0000256" key="5">
    <source>
        <dbReference type="ARBA" id="ARBA00023136"/>
    </source>
</evidence>
<keyword evidence="5 7" id="KW-0472">Membrane</keyword>
<dbReference type="Gene3D" id="3.30.70.1350">
    <property type="entry name" value="Cation efflux protein, cytoplasmic domain"/>
    <property type="match status" value="1"/>
</dbReference>
<evidence type="ECO:0000259" key="8">
    <source>
        <dbReference type="Pfam" id="PF01545"/>
    </source>
</evidence>
<dbReference type="PANTHER" id="PTHR43840:SF13">
    <property type="entry name" value="CATION EFFLUX PROTEIN CYTOPLASMIC DOMAIN-CONTAINING PROTEIN"/>
    <property type="match status" value="1"/>
</dbReference>
<reference evidence="10" key="1">
    <citation type="submission" date="2016-03" db="EMBL/GenBank/DDBJ databases">
        <title>Mechanisms controlling the formation of the plant cell surface in tip-growing cells are functionally conserved among land plants.</title>
        <authorList>
            <person name="Honkanen S."/>
            <person name="Jones V.A."/>
            <person name="Morieri G."/>
            <person name="Champion C."/>
            <person name="Hetherington A.J."/>
            <person name="Kelly S."/>
            <person name="Saint-Marcoux D."/>
            <person name="Proust H."/>
            <person name="Prescott H."/>
            <person name="Dolan L."/>
        </authorList>
    </citation>
    <scope>NUCLEOTIDE SEQUENCE [LARGE SCALE GENOMIC DNA]</scope>
    <source>
        <tissue evidence="10">Whole gametophyte</tissue>
    </source>
</reference>
<feature type="transmembrane region" description="Helical" evidence="7">
    <location>
        <begin position="279"/>
        <end position="301"/>
    </location>
</feature>
<dbReference type="InterPro" id="IPR036837">
    <property type="entry name" value="Cation_efflux_CTD_sf"/>
</dbReference>
<comment type="subcellular location">
    <subcellularLocation>
        <location evidence="1">Membrane</location>
        <topology evidence="1">Multi-pass membrane protein</topology>
    </subcellularLocation>
</comment>
<dbReference type="Pfam" id="PF16916">
    <property type="entry name" value="ZT_dimer"/>
    <property type="match status" value="1"/>
</dbReference>
<sequence>MEPLVVVLAASLTAKRVPWHATPGTQHCAGSLLEVAMDRVDLAELAVREYGEGISGLCHGVRMITPGGAGGQGIRKPTRQSPKGKNQKDRIAREACHLLEGIIYSTETDACRAQMTMPVLIWTQKAPAPVAAAANLSYTWTAARSDLEAPLLVDSSTKADLHSASTRSSRQRGKEQHGHERKVSDLGRWKFNYQRYITENLFAEADHLTEGQREYNRKQRETLAGFEEVDSLEKGPKDLDDAAEESKDRGVEFAINISNIMNVILLVVKIYASVQSRSLAIVASTLDSLLDLLAGMVLWFAHSSMQSKNQYKFPIGKLRVQPVGIVVFAATMTTLGVQVLVTGVQQLTEGDAGRTLSAEQRNWLIVIMGSAIAVKLALYIYCRTSESEIVLAYAQDHFFDVVTNVVGLAAALLADRFFWWLDPVGAIFLALYTIINWGKTVLENAMTLVGQAAPTQLLQKLTYMAFNHHPQIRKIDTVRAYTFGNFYFVEVDIELPEDMPLVEAHNIGESLQNKLETLPEVERAFVHLDYESTHTPEHLTK</sequence>
<feature type="transmembrane region" description="Helical" evidence="7">
    <location>
        <begin position="321"/>
        <end position="341"/>
    </location>
</feature>
<name>A0A176VQ76_MARPO</name>
<feature type="compositionally biased region" description="Basic and acidic residues" evidence="6">
    <location>
        <begin position="172"/>
        <end position="181"/>
    </location>
</feature>
<dbReference type="InterPro" id="IPR050291">
    <property type="entry name" value="CDF_Transporter"/>
</dbReference>
<dbReference type="AlphaFoldDB" id="A0A176VQ76"/>
<feature type="domain" description="Cation efflux protein cytoplasmic" evidence="9">
    <location>
        <begin position="466"/>
        <end position="529"/>
    </location>
</feature>
<dbReference type="SUPFAM" id="SSF160240">
    <property type="entry name" value="Cation efflux protein cytoplasmic domain-like"/>
    <property type="match status" value="1"/>
</dbReference>
<dbReference type="FunFam" id="3.30.70.1350:FF:000005">
    <property type="entry name" value="Metal tolerance protein 4"/>
    <property type="match status" value="1"/>
</dbReference>
<feature type="transmembrane region" description="Helical" evidence="7">
    <location>
        <begin position="417"/>
        <end position="437"/>
    </location>
</feature>
<dbReference type="Pfam" id="PF01545">
    <property type="entry name" value="Cation_efflux"/>
    <property type="match status" value="1"/>
</dbReference>
<evidence type="ECO:0000256" key="3">
    <source>
        <dbReference type="ARBA" id="ARBA00022692"/>
    </source>
</evidence>
<evidence type="ECO:0000313" key="10">
    <source>
        <dbReference type="EMBL" id="OAE23058.1"/>
    </source>
</evidence>
<accession>A0A176VQ76</accession>
<dbReference type="Proteomes" id="UP000077202">
    <property type="component" value="Unassembled WGS sequence"/>
</dbReference>
<dbReference type="SUPFAM" id="SSF161111">
    <property type="entry name" value="Cation efflux protein transmembrane domain-like"/>
    <property type="match status" value="1"/>
</dbReference>
<dbReference type="FunFam" id="1.20.1510.10:FF:000005">
    <property type="entry name" value="Putative Cation diffusion facilitator 1"/>
    <property type="match status" value="1"/>
</dbReference>
<dbReference type="InterPro" id="IPR002524">
    <property type="entry name" value="Cation_efflux"/>
</dbReference>
<dbReference type="InterPro" id="IPR027469">
    <property type="entry name" value="Cation_efflux_TMD_sf"/>
</dbReference>
<organism evidence="10 11">
    <name type="scientific">Marchantia polymorpha subsp. ruderalis</name>
    <dbReference type="NCBI Taxonomy" id="1480154"/>
    <lineage>
        <taxon>Eukaryota</taxon>
        <taxon>Viridiplantae</taxon>
        <taxon>Streptophyta</taxon>
        <taxon>Embryophyta</taxon>
        <taxon>Marchantiophyta</taxon>
        <taxon>Marchantiopsida</taxon>
        <taxon>Marchantiidae</taxon>
        <taxon>Marchantiales</taxon>
        <taxon>Marchantiaceae</taxon>
        <taxon>Marchantia</taxon>
    </lineage>
</organism>
<dbReference type="GO" id="GO:0016020">
    <property type="term" value="C:membrane"/>
    <property type="evidence" value="ECO:0007669"/>
    <property type="project" value="UniProtKB-SubCell"/>
</dbReference>
<keyword evidence="3 7" id="KW-0812">Transmembrane</keyword>
<protein>
    <submittedName>
        <fullName evidence="10">Uncharacterized protein</fullName>
    </submittedName>
</protein>